<evidence type="ECO:0000256" key="6">
    <source>
        <dbReference type="RuleBase" id="RU365068"/>
    </source>
</evidence>
<dbReference type="InterPro" id="IPR027417">
    <property type="entry name" value="P-loop_NTPase"/>
</dbReference>
<feature type="region of interest" description="Disordered" evidence="7">
    <location>
        <begin position="664"/>
        <end position="858"/>
    </location>
</feature>
<comment type="caution">
    <text evidence="10">The sequence shown here is derived from an EMBL/GenBank/DDBJ whole genome shotgun (WGS) entry which is preliminary data.</text>
</comment>
<evidence type="ECO:0000313" key="10">
    <source>
        <dbReference type="EMBL" id="KFH14122.1"/>
    </source>
</evidence>
<comment type="similarity">
    <text evidence="6">Belongs to the DEAD box helicase family.</text>
</comment>
<dbReference type="PANTHER" id="PTHR24031">
    <property type="entry name" value="RNA HELICASE"/>
    <property type="match status" value="1"/>
</dbReference>
<keyword evidence="4 6" id="KW-0067">ATP-binding</keyword>
<comment type="catalytic activity">
    <reaction evidence="6">
        <text>ATP + H2O = ADP + phosphate + H(+)</text>
        <dbReference type="Rhea" id="RHEA:13065"/>
        <dbReference type="ChEBI" id="CHEBI:15377"/>
        <dbReference type="ChEBI" id="CHEBI:15378"/>
        <dbReference type="ChEBI" id="CHEBI:30616"/>
        <dbReference type="ChEBI" id="CHEBI:43474"/>
        <dbReference type="ChEBI" id="CHEBI:456216"/>
        <dbReference type="EC" id="3.6.4.13"/>
    </reaction>
</comment>
<dbReference type="EC" id="3.6.4.13" evidence="6"/>
<dbReference type="Pfam" id="PF00270">
    <property type="entry name" value="DEAD"/>
    <property type="match status" value="1"/>
</dbReference>
<accession>A0A086QNE0</accession>
<evidence type="ECO:0000256" key="1">
    <source>
        <dbReference type="ARBA" id="ARBA00022741"/>
    </source>
</evidence>
<evidence type="ECO:0000256" key="3">
    <source>
        <dbReference type="ARBA" id="ARBA00022806"/>
    </source>
</evidence>
<dbReference type="InterPro" id="IPR000629">
    <property type="entry name" value="RNA-helicase_DEAD-box_CS"/>
</dbReference>
<comment type="function">
    <text evidence="6">RNA helicase.</text>
</comment>
<dbReference type="Proteomes" id="UP000028821">
    <property type="component" value="Unassembled WGS sequence"/>
</dbReference>
<dbReference type="AlphaFoldDB" id="A0A086QNE0"/>
<dbReference type="VEuPathDB" id="ToxoDB:TGMAS_244000"/>
<dbReference type="PROSITE" id="PS51192">
    <property type="entry name" value="HELICASE_ATP_BIND_1"/>
    <property type="match status" value="1"/>
</dbReference>
<dbReference type="EMBL" id="AEXC02001284">
    <property type="protein sequence ID" value="KFH14122.1"/>
    <property type="molecule type" value="Genomic_DNA"/>
</dbReference>
<keyword evidence="2 6" id="KW-0378">Hydrolase</keyword>
<gene>
    <name evidence="10" type="ORF">TGMAS_244000</name>
</gene>
<feature type="compositionally biased region" description="Acidic residues" evidence="7">
    <location>
        <begin position="781"/>
        <end position="799"/>
    </location>
</feature>
<evidence type="ECO:0000256" key="2">
    <source>
        <dbReference type="ARBA" id="ARBA00022801"/>
    </source>
</evidence>
<keyword evidence="5 6" id="KW-0694">RNA-binding</keyword>
<dbReference type="SMART" id="SM01178">
    <property type="entry name" value="DUF4217"/>
    <property type="match status" value="1"/>
</dbReference>
<dbReference type="OrthoDB" id="10259640at2759"/>
<feature type="compositionally biased region" description="Basic and acidic residues" evidence="7">
    <location>
        <begin position="632"/>
        <end position="650"/>
    </location>
</feature>
<feature type="compositionally biased region" description="Basic residues" evidence="7">
    <location>
        <begin position="750"/>
        <end position="759"/>
    </location>
</feature>
<dbReference type="CDD" id="cd18787">
    <property type="entry name" value="SF2_C_DEAD"/>
    <property type="match status" value="1"/>
</dbReference>
<dbReference type="SMART" id="SM00490">
    <property type="entry name" value="HELICc"/>
    <property type="match status" value="1"/>
</dbReference>
<feature type="region of interest" description="Disordered" evidence="7">
    <location>
        <begin position="543"/>
        <end position="650"/>
    </location>
</feature>
<dbReference type="InterPro" id="IPR001650">
    <property type="entry name" value="Helicase_C-like"/>
</dbReference>
<dbReference type="InterPro" id="IPR014001">
    <property type="entry name" value="Helicase_ATP-bd"/>
</dbReference>
<comment type="domain">
    <text evidence="6">The Q motif is unique to and characteristic of the DEAD box family of RNA helicases and controls ATP binding and hydrolysis.</text>
</comment>
<dbReference type="GO" id="GO:0005524">
    <property type="term" value="F:ATP binding"/>
    <property type="evidence" value="ECO:0007669"/>
    <property type="project" value="UniProtKB-UniRule"/>
</dbReference>
<evidence type="ECO:0000313" key="11">
    <source>
        <dbReference type="Proteomes" id="UP000028821"/>
    </source>
</evidence>
<dbReference type="Gene3D" id="3.40.50.300">
    <property type="entry name" value="P-loop containing nucleotide triphosphate hydrolases"/>
    <property type="match status" value="2"/>
</dbReference>
<dbReference type="GO" id="GO:0016887">
    <property type="term" value="F:ATP hydrolysis activity"/>
    <property type="evidence" value="ECO:0007669"/>
    <property type="project" value="RHEA"/>
</dbReference>
<dbReference type="Pfam" id="PF00271">
    <property type="entry name" value="Helicase_C"/>
    <property type="match status" value="1"/>
</dbReference>
<protein>
    <recommendedName>
        <fullName evidence="6">ATP-dependent RNA helicase</fullName>
        <ecNumber evidence="6">3.6.4.13</ecNumber>
    </recommendedName>
</protein>
<dbReference type="GO" id="GO:0003723">
    <property type="term" value="F:RNA binding"/>
    <property type="evidence" value="ECO:0007669"/>
    <property type="project" value="UniProtKB-UniRule"/>
</dbReference>
<feature type="non-terminal residue" evidence="10">
    <location>
        <position position="1"/>
    </location>
</feature>
<organism evidence="10 11">
    <name type="scientific">Toxoplasma gondii MAS</name>
    <dbReference type="NCBI Taxonomy" id="943118"/>
    <lineage>
        <taxon>Eukaryota</taxon>
        <taxon>Sar</taxon>
        <taxon>Alveolata</taxon>
        <taxon>Apicomplexa</taxon>
        <taxon>Conoidasida</taxon>
        <taxon>Coccidia</taxon>
        <taxon>Eucoccidiorida</taxon>
        <taxon>Eimeriorina</taxon>
        <taxon>Sarcocystidae</taxon>
        <taxon>Toxoplasma</taxon>
    </lineage>
</organism>
<feature type="domain" description="Helicase ATP-binding" evidence="8">
    <location>
        <begin position="33"/>
        <end position="210"/>
    </location>
</feature>
<dbReference type="InterPro" id="IPR011545">
    <property type="entry name" value="DEAD/DEAH_box_helicase_dom"/>
</dbReference>
<evidence type="ECO:0000259" key="9">
    <source>
        <dbReference type="PROSITE" id="PS51194"/>
    </source>
</evidence>
<feature type="compositionally biased region" description="Basic and acidic residues" evidence="7">
    <location>
        <begin position="543"/>
        <end position="589"/>
    </location>
</feature>
<evidence type="ECO:0000259" key="8">
    <source>
        <dbReference type="PROSITE" id="PS51192"/>
    </source>
</evidence>
<evidence type="ECO:0000256" key="7">
    <source>
        <dbReference type="SAM" id="MobiDB-lite"/>
    </source>
</evidence>
<dbReference type="GO" id="GO:0003724">
    <property type="term" value="F:RNA helicase activity"/>
    <property type="evidence" value="ECO:0007669"/>
    <property type="project" value="UniProtKB-EC"/>
</dbReference>
<dbReference type="PROSITE" id="PS00039">
    <property type="entry name" value="DEAD_ATP_HELICASE"/>
    <property type="match status" value="1"/>
</dbReference>
<dbReference type="SUPFAM" id="SSF52540">
    <property type="entry name" value="P-loop containing nucleoside triphosphate hydrolases"/>
    <property type="match status" value="2"/>
</dbReference>
<feature type="domain" description="Helicase C-terminal" evidence="9">
    <location>
        <begin position="223"/>
        <end position="437"/>
    </location>
</feature>
<feature type="compositionally biased region" description="Basic and acidic residues" evidence="7">
    <location>
        <begin position="734"/>
        <end position="749"/>
    </location>
</feature>
<feature type="compositionally biased region" description="Acidic residues" evidence="7">
    <location>
        <begin position="680"/>
        <end position="699"/>
    </location>
</feature>
<evidence type="ECO:0000256" key="4">
    <source>
        <dbReference type="ARBA" id="ARBA00022840"/>
    </source>
</evidence>
<name>A0A086QNE0_TOXGO</name>
<dbReference type="PROSITE" id="PS51194">
    <property type="entry name" value="HELICASE_CTER"/>
    <property type="match status" value="1"/>
</dbReference>
<dbReference type="InterPro" id="IPR025313">
    <property type="entry name" value="SPB4-like_CTE"/>
</dbReference>
<evidence type="ECO:0000256" key="5">
    <source>
        <dbReference type="ARBA" id="ARBA00022884"/>
    </source>
</evidence>
<keyword evidence="3 6" id="KW-0347">Helicase</keyword>
<feature type="compositionally biased region" description="Basic and acidic residues" evidence="7">
    <location>
        <begin position="847"/>
        <end position="857"/>
    </location>
</feature>
<keyword evidence="1 6" id="KW-0547">Nucleotide-binding</keyword>
<reference evidence="10 11" key="1">
    <citation type="submission" date="2014-04" db="EMBL/GenBank/DDBJ databases">
        <authorList>
            <person name="Sibley D."/>
            <person name="Venepally P."/>
            <person name="Karamycheva S."/>
            <person name="Hadjithomas M."/>
            <person name="Khan A."/>
            <person name="Brunk B."/>
            <person name="Roos D."/>
            <person name="Caler E."/>
            <person name="Lorenzi H."/>
        </authorList>
    </citation>
    <scope>NUCLEOTIDE SEQUENCE [LARGE SCALE GENOMIC DNA]</scope>
    <source>
        <strain evidence="10 11">MAS</strain>
    </source>
</reference>
<dbReference type="SMART" id="SM00487">
    <property type="entry name" value="DEXDc"/>
    <property type="match status" value="1"/>
</dbReference>
<proteinExistence type="inferred from homology"/>
<feature type="compositionally biased region" description="Acidic residues" evidence="7">
    <location>
        <begin position="599"/>
        <end position="617"/>
    </location>
</feature>
<feature type="region of interest" description="Disordered" evidence="7">
    <location>
        <begin position="328"/>
        <end position="359"/>
    </location>
</feature>
<sequence>GTTSPVRGSVKVWILTAHHPSTFSRSFFSRCFCHVSQNLEAVYLLLNPLSTCFCVVSLAAVQVLECLYRNCVSSIDGLAALILAPTRELAVQIFDVIKLVGRHHEFSAGCLIGGKSVQAEAQRVNALNIVVGTPGRVLQHMEESQLWEANGLRILVIDEADRMVDLGFFETSRLIINQLPSERQSLLFSATLKSAVKRLAALAASTDAECISVDPGVSATPVSLRQNYVVVPAQHKLSALFSFLRTHSSKKILVFVSSCKQTRFLYEAFRILKPGLALMYLHGRQKQQKRLEVFQSFVDRTGECCLISTDLASRGIDFTKLSLFETSKQRSGPRGFGKRRGRREGETNGVETTHKKGAREAETRGVDFVVQLDCPDSVETYIHRVGRTARMQRTGQALLMILPSETKFVDRLRDKKIEMQQLFMNPKKAVRVENKLQSILAQNTALKLLAQQALSSYLRCVALMPDKSVFSLPTDKKALTALANAYGLSLPPNVTLLADEKTKNRESQDGDEDELCTGGAVAVTEMKKKKNLSKLERFKEKIRQKKAEKAARQHAQRMETETEATETEKEEKEKQEKKEVRKKREETERTLTLLQEREQNEDEEGGEEAAANLDDDGLLVLKDREDDADLDEKERGRLLHEQLMRKPGFRRERLRFRADGTAKVKGLAAASLHQSHVFFGDEEDEEDEGDSGDEGDRGDEEERRGEEGEGDLPSASGRAAFLRRMREKVMAAQQEDKERNRQRIHELHTKQRQKARARRQAQAAEQGNAPHALLDLRSLPGDEEEGSAGERGDSEEEAAESDRRLPTSSSESESDMQSGKRQPKRRAREEERATGRGSKRQRSNRSSTDETDNKVEEQDLEALALQVLQGKNVA</sequence>